<dbReference type="SUPFAM" id="SSF48371">
    <property type="entry name" value="ARM repeat"/>
    <property type="match status" value="1"/>
</dbReference>
<dbReference type="Proteomes" id="UP000011082">
    <property type="component" value="Unassembled WGS sequence"/>
</dbReference>
<sequence length="391" mass="46240">MAQRQPMITKRVCKLKEVKETASYIEVAKVLDGKDTHQAINYLLANIHCCKIDERLFSLIFRKLRPFLRQIMDATIKQRVFFDMMIFKSFAKILQFSELAYERFLEYFSEQDITEVFEILGECQEKSKEYLACLIECILTKFRQSASLFKEIVSNQMLNFQNTHKTSIDLNFEFKIILHLISTNNFGDNLKEYYSQFILPCALFSPTANFEPTSKLVDSICSISPECQKLTLGYFLKVYNQANSLQQVKIVELTTKIIHSIFFFHSKISVEWEFCEILNHALKSESYLVIDCVIEMFGDAAVKRFITDCFKSVLPRIFDNLYRLSKRFWRNEQRYKTIQTIGNILRIDSEVFEECLVKYNKKRFYSGSQDPSLDDENFFINQIKRMQYNFN</sequence>
<dbReference type="OMA" id="XVMFLGE"/>
<dbReference type="VEuPathDB" id="MicrosporidiaDB:VICG_00529"/>
<dbReference type="OrthoDB" id="2195607at2759"/>
<protein>
    <submittedName>
        <fullName evidence="1">Uncharacterized protein</fullName>
    </submittedName>
</protein>
<gene>
    <name evidence="1" type="ORF">VICG_00529</name>
</gene>
<evidence type="ECO:0000313" key="2">
    <source>
        <dbReference type="Proteomes" id="UP000011082"/>
    </source>
</evidence>
<keyword evidence="2" id="KW-1185">Reference proteome</keyword>
<dbReference type="Pfam" id="PF01603">
    <property type="entry name" value="B56"/>
    <property type="match status" value="1"/>
</dbReference>
<dbReference type="InterPro" id="IPR002554">
    <property type="entry name" value="PP2A_B56"/>
</dbReference>
<dbReference type="InterPro" id="IPR011989">
    <property type="entry name" value="ARM-like"/>
</dbReference>
<name>L2GPJ3_VITCO</name>
<dbReference type="InterPro" id="IPR016024">
    <property type="entry name" value="ARM-type_fold"/>
</dbReference>
<proteinExistence type="predicted"/>
<dbReference type="HOGENOM" id="CLU_059441_0_0_1"/>
<dbReference type="Gene3D" id="1.25.10.10">
    <property type="entry name" value="Leucine-rich Repeat Variant"/>
    <property type="match status" value="1"/>
</dbReference>
<dbReference type="RefSeq" id="XP_007603981.1">
    <property type="nucleotide sequence ID" value="XM_007603919.1"/>
</dbReference>
<dbReference type="InParanoid" id="L2GPJ3"/>
<dbReference type="GeneID" id="19881246"/>
<reference evidence="2" key="1">
    <citation type="submission" date="2011-05" db="EMBL/GenBank/DDBJ databases">
        <title>The genome sequence of Vittaforma corneae strain ATCC 50505.</title>
        <authorList>
            <consortium name="The Broad Institute Genome Sequencing Platform"/>
            <person name="Cuomo C."/>
            <person name="Didier E."/>
            <person name="Bowers L."/>
            <person name="Young S.K."/>
            <person name="Zeng Q."/>
            <person name="Gargeya S."/>
            <person name="Fitzgerald M."/>
            <person name="Haas B."/>
            <person name="Abouelleil A."/>
            <person name="Alvarado L."/>
            <person name="Arachchi H.M."/>
            <person name="Berlin A."/>
            <person name="Chapman S.B."/>
            <person name="Gearin G."/>
            <person name="Goldberg J."/>
            <person name="Griggs A."/>
            <person name="Gujja S."/>
            <person name="Hansen M."/>
            <person name="Heiman D."/>
            <person name="Howarth C."/>
            <person name="Larimer J."/>
            <person name="Lui A."/>
            <person name="MacDonald P.J.P."/>
            <person name="McCowen C."/>
            <person name="Montmayeur A."/>
            <person name="Murphy C."/>
            <person name="Neiman D."/>
            <person name="Pearson M."/>
            <person name="Priest M."/>
            <person name="Roberts A."/>
            <person name="Saif S."/>
            <person name="Shea T."/>
            <person name="Sisk P."/>
            <person name="Stolte C."/>
            <person name="Sykes S."/>
            <person name="Wortman J."/>
            <person name="Nusbaum C."/>
            <person name="Birren B."/>
        </authorList>
    </citation>
    <scope>NUCLEOTIDE SEQUENCE [LARGE SCALE GENOMIC DNA]</scope>
    <source>
        <strain evidence="2">ATCC 50505</strain>
    </source>
</reference>
<dbReference type="AlphaFoldDB" id="L2GPJ3"/>
<dbReference type="STRING" id="993615.L2GPJ3"/>
<evidence type="ECO:0000313" key="1">
    <source>
        <dbReference type="EMBL" id="ELA42430.1"/>
    </source>
</evidence>
<dbReference type="GO" id="GO:0007165">
    <property type="term" value="P:signal transduction"/>
    <property type="evidence" value="ECO:0007669"/>
    <property type="project" value="InterPro"/>
</dbReference>
<dbReference type="GO" id="GO:0019888">
    <property type="term" value="F:protein phosphatase regulator activity"/>
    <property type="evidence" value="ECO:0007669"/>
    <property type="project" value="InterPro"/>
</dbReference>
<organism evidence="1 2">
    <name type="scientific">Vittaforma corneae (strain ATCC 50505)</name>
    <name type="common">Microsporidian parasite</name>
    <name type="synonym">Nosema corneum</name>
    <dbReference type="NCBI Taxonomy" id="993615"/>
    <lineage>
        <taxon>Eukaryota</taxon>
        <taxon>Fungi</taxon>
        <taxon>Fungi incertae sedis</taxon>
        <taxon>Microsporidia</taxon>
        <taxon>Nosematidae</taxon>
        <taxon>Vittaforma</taxon>
    </lineage>
</organism>
<dbReference type="GO" id="GO:0000159">
    <property type="term" value="C:protein phosphatase type 2A complex"/>
    <property type="evidence" value="ECO:0007669"/>
    <property type="project" value="InterPro"/>
</dbReference>
<dbReference type="EMBL" id="JH370132">
    <property type="protein sequence ID" value="ELA42430.1"/>
    <property type="molecule type" value="Genomic_DNA"/>
</dbReference>
<accession>L2GPJ3</accession>